<proteinExistence type="predicted"/>
<sequence>TFGFLPAHHTDCLLVDCVFGFCWLHANIQRVSTLHSAKPSYKGIIDMITMRQSPGFPSSYSPCHALAGVGNNSLLLQP</sequence>
<accession>A0ABU7BKR5</accession>
<name>A0ABU7BKR5_9TELE</name>
<feature type="non-terminal residue" evidence="1">
    <location>
        <position position="1"/>
    </location>
</feature>
<dbReference type="Proteomes" id="UP001345963">
    <property type="component" value="Unassembled WGS sequence"/>
</dbReference>
<evidence type="ECO:0000313" key="2">
    <source>
        <dbReference type="Proteomes" id="UP001345963"/>
    </source>
</evidence>
<evidence type="ECO:0000313" key="1">
    <source>
        <dbReference type="EMBL" id="MED6250044.1"/>
    </source>
</evidence>
<reference evidence="1 2" key="1">
    <citation type="submission" date="2021-07" db="EMBL/GenBank/DDBJ databases">
        <authorList>
            <person name="Palmer J.M."/>
        </authorList>
    </citation>
    <scope>NUCLEOTIDE SEQUENCE [LARGE SCALE GENOMIC DNA]</scope>
    <source>
        <strain evidence="1 2">AT_MEX2019</strain>
        <tissue evidence="1">Muscle</tissue>
    </source>
</reference>
<gene>
    <name evidence="1" type="ORF">ATANTOWER_023753</name>
</gene>
<protein>
    <submittedName>
        <fullName evidence="1">Uncharacterized protein</fullName>
    </submittedName>
</protein>
<comment type="caution">
    <text evidence="1">The sequence shown here is derived from an EMBL/GenBank/DDBJ whole genome shotgun (WGS) entry which is preliminary data.</text>
</comment>
<organism evidence="1 2">
    <name type="scientific">Ataeniobius toweri</name>
    <dbReference type="NCBI Taxonomy" id="208326"/>
    <lineage>
        <taxon>Eukaryota</taxon>
        <taxon>Metazoa</taxon>
        <taxon>Chordata</taxon>
        <taxon>Craniata</taxon>
        <taxon>Vertebrata</taxon>
        <taxon>Euteleostomi</taxon>
        <taxon>Actinopterygii</taxon>
        <taxon>Neopterygii</taxon>
        <taxon>Teleostei</taxon>
        <taxon>Neoteleostei</taxon>
        <taxon>Acanthomorphata</taxon>
        <taxon>Ovalentaria</taxon>
        <taxon>Atherinomorphae</taxon>
        <taxon>Cyprinodontiformes</taxon>
        <taxon>Goodeidae</taxon>
        <taxon>Ataeniobius</taxon>
    </lineage>
</organism>
<dbReference type="EMBL" id="JAHUTI010054486">
    <property type="protein sequence ID" value="MED6250044.1"/>
    <property type="molecule type" value="Genomic_DNA"/>
</dbReference>
<keyword evidence="2" id="KW-1185">Reference proteome</keyword>